<comment type="caution">
    <text evidence="1">The sequence shown here is derived from an EMBL/GenBank/DDBJ whole genome shotgun (WGS) entry which is preliminary data.</text>
</comment>
<dbReference type="AlphaFoldDB" id="A0A6A4S1X8"/>
<sequence length="267" mass="29601">MIRSARVLLIDARRHRGGRGAFKLSKQAELACVCECEADITKRYNTVVQRKEDESNHMSEIKYAVCRSERGKGEERDGWRGESVTFTVFVTFRSQYVFSDFSAAGAGSMSRHGKPCSDIIACKLRIYLKFVWLWIAARLSPSCAAGVVSGFLKGQEKSRTCSNIALSTSVVGRSGPFGCSVMTESDSPIVYICTESPTVGSVCSQTKNLRARVRTALTGTYLIKGKCQCRNLHKLLSGYSCVLIHEVINIEMERTVVKVMVDPDNRD</sequence>
<name>A0A6A4S1X8_SCOMX</name>
<protein>
    <submittedName>
        <fullName evidence="1">Uncharacterized protein</fullName>
    </submittedName>
</protein>
<dbReference type="Proteomes" id="UP000438429">
    <property type="component" value="Unassembled WGS sequence"/>
</dbReference>
<reference evidence="1 2" key="1">
    <citation type="submission" date="2019-06" db="EMBL/GenBank/DDBJ databases">
        <title>Draft genomes of female and male turbot (Scophthalmus maximus).</title>
        <authorList>
            <person name="Xu H."/>
            <person name="Xu X.-W."/>
            <person name="Shao C."/>
            <person name="Chen S."/>
        </authorList>
    </citation>
    <scope>NUCLEOTIDE SEQUENCE [LARGE SCALE GENOMIC DNA]</scope>
    <source>
        <strain evidence="1">Ysfricsl-2016a</strain>
        <tissue evidence="1">Blood</tissue>
    </source>
</reference>
<evidence type="ECO:0000313" key="2">
    <source>
        <dbReference type="Proteomes" id="UP000438429"/>
    </source>
</evidence>
<gene>
    <name evidence="1" type="ORF">F2P81_023316</name>
</gene>
<proteinExistence type="predicted"/>
<evidence type="ECO:0000313" key="1">
    <source>
        <dbReference type="EMBL" id="KAF0024514.1"/>
    </source>
</evidence>
<organism evidence="1 2">
    <name type="scientific">Scophthalmus maximus</name>
    <name type="common">Turbot</name>
    <name type="synonym">Psetta maxima</name>
    <dbReference type="NCBI Taxonomy" id="52904"/>
    <lineage>
        <taxon>Eukaryota</taxon>
        <taxon>Metazoa</taxon>
        <taxon>Chordata</taxon>
        <taxon>Craniata</taxon>
        <taxon>Vertebrata</taxon>
        <taxon>Euteleostomi</taxon>
        <taxon>Actinopterygii</taxon>
        <taxon>Neopterygii</taxon>
        <taxon>Teleostei</taxon>
        <taxon>Neoteleostei</taxon>
        <taxon>Acanthomorphata</taxon>
        <taxon>Carangaria</taxon>
        <taxon>Pleuronectiformes</taxon>
        <taxon>Pleuronectoidei</taxon>
        <taxon>Scophthalmidae</taxon>
        <taxon>Scophthalmus</taxon>
    </lineage>
</organism>
<dbReference type="EMBL" id="VEVO01000021">
    <property type="protein sequence ID" value="KAF0024514.1"/>
    <property type="molecule type" value="Genomic_DNA"/>
</dbReference>
<accession>A0A6A4S1X8</accession>